<accession>A0A4D7QF24</accession>
<keyword evidence="3" id="KW-1185">Reference proteome</keyword>
<dbReference type="EMBL" id="CP039865">
    <property type="protein sequence ID" value="QCK86540.1"/>
    <property type="molecule type" value="Genomic_DNA"/>
</dbReference>
<gene>
    <name evidence="2" type="ORF">E8L99_12620</name>
</gene>
<reference evidence="2 3" key="1">
    <citation type="submission" date="2019-04" db="EMBL/GenBank/DDBJ databases">
        <title>Phreatobacter aquaticus sp. nov.</title>
        <authorList>
            <person name="Choi A."/>
            <person name="Baek K."/>
        </authorList>
    </citation>
    <scope>NUCLEOTIDE SEQUENCE [LARGE SCALE GENOMIC DNA]</scope>
    <source>
        <strain evidence="2 3">NMCR1094</strain>
    </source>
</reference>
<dbReference type="InterPro" id="IPR042100">
    <property type="entry name" value="Bug_dom1"/>
</dbReference>
<dbReference type="PANTHER" id="PTHR42928:SF5">
    <property type="entry name" value="BLR1237 PROTEIN"/>
    <property type="match status" value="1"/>
</dbReference>
<protein>
    <submittedName>
        <fullName evidence="2">Tripartite tricarboxylate transporter substrate binding protein BugD</fullName>
    </submittedName>
</protein>
<dbReference type="Gene3D" id="3.40.190.150">
    <property type="entry name" value="Bordetella uptake gene, domain 1"/>
    <property type="match status" value="1"/>
</dbReference>
<dbReference type="AlphaFoldDB" id="A0A4D7QF24"/>
<dbReference type="KEGG" id="paqt:E8L99_12620"/>
<dbReference type="InterPro" id="IPR005064">
    <property type="entry name" value="BUG"/>
</dbReference>
<name>A0A4D7QF24_9HYPH</name>
<organism evidence="2 3">
    <name type="scientific">Phreatobacter aquaticus</name>
    <dbReference type="NCBI Taxonomy" id="2570229"/>
    <lineage>
        <taxon>Bacteria</taxon>
        <taxon>Pseudomonadati</taxon>
        <taxon>Pseudomonadota</taxon>
        <taxon>Alphaproteobacteria</taxon>
        <taxon>Hyphomicrobiales</taxon>
        <taxon>Phreatobacteraceae</taxon>
        <taxon>Phreatobacter</taxon>
    </lineage>
</organism>
<dbReference type="SUPFAM" id="SSF53850">
    <property type="entry name" value="Periplasmic binding protein-like II"/>
    <property type="match status" value="1"/>
</dbReference>
<evidence type="ECO:0000313" key="2">
    <source>
        <dbReference type="EMBL" id="QCK86540.1"/>
    </source>
</evidence>
<sequence length="416" mass="44953">MRSRPVSGRAMCHPRCGGRASCRWRRGRQWRCGWGTSERLRIEGLRTIKANPQRASGVRHDAHAALRRIRVSPWRRLGHDEGCSFQELPMFARLTRRAALAAALLALPATAFAQSWPTRPVTMIIPFAAGGPTDVLGRVMAERMSQILGQQVIVENVGGAGGMTGTARVARQGQDGYSFVLGTVGTHAVNQTLYKEPLYNAATDFAPVTLIAEVPLILITRKDFPASNLQEFIAYVKANQSKLQYASAGAGSAVHLGCLYLNSVIATNDVTHVPYRGSAPAIQDLVGGRVDYMCEISSTALPHIQGGTVKALATMTSARAAVLPDLRTAQEQGLQGFEAYTWNAFFMHKAVDPAILARLRAVTIEAMDTAAVRDRLVALGATMAVPDRRGGPYLQRLVESEIAKWAGPIRASGATQ</sequence>
<dbReference type="Proteomes" id="UP000298588">
    <property type="component" value="Chromosome"/>
</dbReference>
<dbReference type="Gene3D" id="3.40.190.10">
    <property type="entry name" value="Periplasmic binding protein-like II"/>
    <property type="match status" value="1"/>
</dbReference>
<comment type="similarity">
    <text evidence="1">Belongs to the UPF0065 (bug) family.</text>
</comment>
<evidence type="ECO:0000256" key="1">
    <source>
        <dbReference type="ARBA" id="ARBA00006987"/>
    </source>
</evidence>
<dbReference type="PANTHER" id="PTHR42928">
    <property type="entry name" value="TRICARBOXYLATE-BINDING PROTEIN"/>
    <property type="match status" value="1"/>
</dbReference>
<proteinExistence type="inferred from homology"/>
<evidence type="ECO:0000313" key="3">
    <source>
        <dbReference type="Proteomes" id="UP000298588"/>
    </source>
</evidence>
<dbReference type="OrthoDB" id="7374807at2"/>
<dbReference type="Pfam" id="PF03401">
    <property type="entry name" value="TctC"/>
    <property type="match status" value="1"/>
</dbReference>